<gene>
    <name evidence="3" type="ORF">IAC78_02475</name>
</gene>
<protein>
    <recommendedName>
        <fullName evidence="5">EAL domain-containing protein</fullName>
    </recommendedName>
</protein>
<organism evidence="3 4">
    <name type="scientific">Candidatus Scatoplasma merdavium</name>
    <dbReference type="NCBI Taxonomy" id="2840932"/>
    <lineage>
        <taxon>Bacteria</taxon>
        <taxon>Bacillati</taxon>
        <taxon>Bacillota</taxon>
        <taxon>Bacilli</taxon>
        <taxon>Bacillales</taxon>
        <taxon>Candidatus Scatoplasma</taxon>
    </lineage>
</organism>
<reference evidence="3" key="2">
    <citation type="journal article" date="2021" name="PeerJ">
        <title>Extensive microbial diversity within the chicken gut microbiome revealed by metagenomics and culture.</title>
        <authorList>
            <person name="Gilroy R."/>
            <person name="Ravi A."/>
            <person name="Getino M."/>
            <person name="Pursley I."/>
            <person name="Horton D.L."/>
            <person name="Alikhan N.F."/>
            <person name="Baker D."/>
            <person name="Gharbi K."/>
            <person name="Hall N."/>
            <person name="Watson M."/>
            <person name="Adriaenssens E.M."/>
            <person name="Foster-Nyarko E."/>
            <person name="Jarju S."/>
            <person name="Secka A."/>
            <person name="Antonio M."/>
            <person name="Oren A."/>
            <person name="Chaudhuri R.R."/>
            <person name="La Ragione R."/>
            <person name="Hildebrand F."/>
            <person name="Pallen M.J."/>
        </authorList>
    </citation>
    <scope>NUCLEOTIDE SEQUENCE</scope>
    <source>
        <strain evidence="3">1748</strain>
    </source>
</reference>
<keyword evidence="2" id="KW-0472">Membrane</keyword>
<comment type="caution">
    <text evidence="3">The sequence shown here is derived from an EMBL/GenBank/DDBJ whole genome shotgun (WGS) entry which is preliminary data.</text>
</comment>
<keyword evidence="2" id="KW-0812">Transmembrane</keyword>
<dbReference type="Proteomes" id="UP000823629">
    <property type="component" value="Unassembled WGS sequence"/>
</dbReference>
<evidence type="ECO:0000256" key="1">
    <source>
        <dbReference type="SAM" id="MobiDB-lite"/>
    </source>
</evidence>
<evidence type="ECO:0000256" key="2">
    <source>
        <dbReference type="SAM" id="Phobius"/>
    </source>
</evidence>
<proteinExistence type="predicted"/>
<keyword evidence="2" id="KW-1133">Transmembrane helix</keyword>
<sequence length="585" mass="67230">MNEVFLIDMVYPKIYILMWVLVGIISLCLLFLVAYLIYERYFIRQRKYSMAYSTSSVRIFTMNFSTGTIVYFDRMKMSDQKVTTIDAFYRSLNSSSSKLRNWIESYIQGDPQASSYIALPYELKIGRKKKQLMSVYRITSYNEKEQILHFENTLFNSISHRHSRKDSTSYILTKEQLSKIIHQKRHLRNHTLACVCLKLVSYTSEAIKDPSMTSSYTSIYQPLSSIYNLLGKNRLLVFNGDYEALLFDFDIRLRNDIHTLCNHLLSEIQRYFNINAINNLFGVAIGVSFIRSADGLTSAVQVAENCADLAKDKEGNNYIIEGDIASLNMSQDATEIRRIKSIIKNGSFRCSFTPILSTLDKEDRHLVKIEPYGSEFSSFEALVELASEQGLLTELLNRVFETIYRSLTPGKKESVILPINYTSITATLESLKKHPRIAKRMYFCFEYEDVWNFYQGEDKNIEKDLANLQKKCAGIGVEITTSSSEWTKDFLSLFQFYVLALDDKKTSLHTSLRMQSFLISASSQLHNQDVIVADLASNADIELAYQIGFDNFVSTSYAGPSSSLYSPDPFWKSNIKSRSKEDKQE</sequence>
<dbReference type="AlphaFoldDB" id="A0A9D9GSP2"/>
<dbReference type="EMBL" id="JADING010000069">
    <property type="protein sequence ID" value="MBO8414325.1"/>
    <property type="molecule type" value="Genomic_DNA"/>
</dbReference>
<evidence type="ECO:0000313" key="4">
    <source>
        <dbReference type="Proteomes" id="UP000823629"/>
    </source>
</evidence>
<accession>A0A9D9GSP2</accession>
<evidence type="ECO:0000313" key="3">
    <source>
        <dbReference type="EMBL" id="MBO8414325.1"/>
    </source>
</evidence>
<reference evidence="3" key="1">
    <citation type="submission" date="2020-10" db="EMBL/GenBank/DDBJ databases">
        <authorList>
            <person name="Gilroy R."/>
        </authorList>
    </citation>
    <scope>NUCLEOTIDE SEQUENCE</scope>
    <source>
        <strain evidence="3">1748</strain>
    </source>
</reference>
<feature type="transmembrane region" description="Helical" evidence="2">
    <location>
        <begin position="50"/>
        <end position="72"/>
    </location>
</feature>
<feature type="transmembrane region" description="Helical" evidence="2">
    <location>
        <begin position="14"/>
        <end position="38"/>
    </location>
</feature>
<evidence type="ECO:0008006" key="5">
    <source>
        <dbReference type="Google" id="ProtNLM"/>
    </source>
</evidence>
<name>A0A9D9GSP2_9BACL</name>
<feature type="region of interest" description="Disordered" evidence="1">
    <location>
        <begin position="561"/>
        <end position="585"/>
    </location>
</feature>